<gene>
    <name evidence="3" type="ORF">MEUPH1_LOCUS30933</name>
</gene>
<evidence type="ECO:0000313" key="3">
    <source>
        <dbReference type="EMBL" id="CAI6377713.1"/>
    </source>
</evidence>
<dbReference type="InterPro" id="IPR027484">
    <property type="entry name" value="PInositol-4-P-5-kinase_N"/>
</dbReference>
<keyword evidence="4" id="KW-1185">Reference proteome</keyword>
<dbReference type="InterPro" id="IPR027483">
    <property type="entry name" value="PInositol-4-P-4/5-kinase_C_sf"/>
</dbReference>
<dbReference type="SUPFAM" id="SSF56104">
    <property type="entry name" value="SAICAR synthase-like"/>
    <property type="match status" value="1"/>
</dbReference>
<organism evidence="3 4">
    <name type="scientific">Macrosiphum euphorbiae</name>
    <name type="common">potato aphid</name>
    <dbReference type="NCBI Taxonomy" id="13131"/>
    <lineage>
        <taxon>Eukaryota</taxon>
        <taxon>Metazoa</taxon>
        <taxon>Ecdysozoa</taxon>
        <taxon>Arthropoda</taxon>
        <taxon>Hexapoda</taxon>
        <taxon>Insecta</taxon>
        <taxon>Pterygota</taxon>
        <taxon>Neoptera</taxon>
        <taxon>Paraneoptera</taxon>
        <taxon>Hemiptera</taxon>
        <taxon>Sternorrhyncha</taxon>
        <taxon>Aphidomorpha</taxon>
        <taxon>Aphidoidea</taxon>
        <taxon>Aphididae</taxon>
        <taxon>Macrosiphini</taxon>
        <taxon>Macrosiphum</taxon>
    </lineage>
</organism>
<keyword evidence="1" id="KW-0547">Nucleotide-binding</keyword>
<name>A0AAV0YB64_9HEMI</name>
<dbReference type="GO" id="GO:0005524">
    <property type="term" value="F:ATP binding"/>
    <property type="evidence" value="ECO:0007669"/>
    <property type="project" value="UniProtKB-UniRule"/>
</dbReference>
<dbReference type="GO" id="GO:0016308">
    <property type="term" value="F:1-phosphatidylinositol-4-phosphate 5-kinase activity"/>
    <property type="evidence" value="ECO:0007669"/>
    <property type="project" value="TreeGrafter"/>
</dbReference>
<dbReference type="Gene3D" id="3.30.800.10">
    <property type="entry name" value="Phosphatidylinositol Phosphate Kinase II Beta"/>
    <property type="match status" value="1"/>
</dbReference>
<comment type="caution">
    <text evidence="3">The sequence shown here is derived from an EMBL/GenBank/DDBJ whole genome shotgun (WGS) entry which is preliminary data.</text>
</comment>
<feature type="domain" description="PIPK" evidence="2">
    <location>
        <begin position="60"/>
        <end position="430"/>
    </location>
</feature>
<sequence length="470" mass="53741">MGILILDTDLIYDCFRCYITERFITITGPSLRDLFTKENDVEFKQELVGENYEESLTEQQICQIMGSIQLGIKHEFKFITSIPKFNSFPGDFKDISTIMFRNWHDTNNNIPFPDFSFSTYAPLTFHYFRGLFGIEAKDYLTSFCSSPLHELSNPGASKSKFYLTPDDKFIMKTVQETEDECLLKLLSSYSTCFSGNLKSLLPKFSGFYGFKSKSIDIKLVSMNNLLPSNIKMHQQFDLKGSTLGREASDREKNKTSPTFKDLDFICELHPKGIFLKPEIRLALLETIKRDCKTLKYFKIMDYSLLMGVHNIDHPLKTDDDTSPNTYASMLAAKAWWESLMDDSVEEKSIQADTETFSDENYASLKHCIPAKSVNIIDILQTYGRTKSLERSFKSLILKLTPSATENAYSISVQPPEFYSSRFLQSMTDSVFKPMLSPQELDELSKQPIDILLLSKRGCTKIAAEKCSILI</sequence>
<dbReference type="SMART" id="SM00330">
    <property type="entry name" value="PIPKc"/>
    <property type="match status" value="1"/>
</dbReference>
<dbReference type="Pfam" id="PF01504">
    <property type="entry name" value="PIP5K"/>
    <property type="match status" value="1"/>
</dbReference>
<dbReference type="PANTHER" id="PTHR23086">
    <property type="entry name" value="PHOSPHATIDYLINOSITOL-4-PHOSPHATE 5-KINASE"/>
    <property type="match status" value="1"/>
</dbReference>
<dbReference type="InterPro" id="IPR023610">
    <property type="entry name" value="PInositol-4/5-P-5/4-kinase"/>
</dbReference>
<proteinExistence type="predicted"/>
<dbReference type="AlphaFoldDB" id="A0AAV0YB64"/>
<dbReference type="EMBL" id="CARXXK010001831">
    <property type="protein sequence ID" value="CAI6377713.1"/>
    <property type="molecule type" value="Genomic_DNA"/>
</dbReference>
<dbReference type="Proteomes" id="UP001160148">
    <property type="component" value="Unassembled WGS sequence"/>
</dbReference>
<keyword evidence="1" id="KW-0808">Transferase</keyword>
<evidence type="ECO:0000256" key="1">
    <source>
        <dbReference type="PROSITE-ProRule" id="PRU00781"/>
    </source>
</evidence>
<dbReference type="GO" id="GO:0046854">
    <property type="term" value="P:phosphatidylinositol phosphate biosynthetic process"/>
    <property type="evidence" value="ECO:0007669"/>
    <property type="project" value="TreeGrafter"/>
</dbReference>
<dbReference type="PANTHER" id="PTHR23086:SF101">
    <property type="entry name" value="LP03320P-RELATED"/>
    <property type="match status" value="1"/>
</dbReference>
<keyword evidence="1" id="KW-0067">ATP-binding</keyword>
<keyword evidence="1" id="KW-0418">Kinase</keyword>
<protein>
    <recommendedName>
        <fullName evidence="2">PIPK domain-containing protein</fullName>
    </recommendedName>
</protein>
<dbReference type="InterPro" id="IPR002498">
    <property type="entry name" value="PInositol-4-P-4/5-kinase_core"/>
</dbReference>
<dbReference type="Gene3D" id="3.30.810.10">
    <property type="entry name" value="2-Layer Sandwich"/>
    <property type="match status" value="1"/>
</dbReference>
<dbReference type="GO" id="GO:0005886">
    <property type="term" value="C:plasma membrane"/>
    <property type="evidence" value="ECO:0007669"/>
    <property type="project" value="TreeGrafter"/>
</dbReference>
<reference evidence="3 4" key="1">
    <citation type="submission" date="2023-01" db="EMBL/GenBank/DDBJ databases">
        <authorList>
            <person name="Whitehead M."/>
        </authorList>
    </citation>
    <scope>NUCLEOTIDE SEQUENCE [LARGE SCALE GENOMIC DNA]</scope>
</reference>
<dbReference type="PROSITE" id="PS51455">
    <property type="entry name" value="PIPK"/>
    <property type="match status" value="1"/>
</dbReference>
<evidence type="ECO:0000259" key="2">
    <source>
        <dbReference type="PROSITE" id="PS51455"/>
    </source>
</evidence>
<evidence type="ECO:0000313" key="4">
    <source>
        <dbReference type="Proteomes" id="UP001160148"/>
    </source>
</evidence>
<accession>A0AAV0YB64</accession>